<sequence>MRDYLWRDLVEKASGPEPTVVAYEFSNGRKARENPKQPYGKKILGD</sequence>
<reference evidence="1" key="1">
    <citation type="submission" date="2018-05" db="EMBL/GenBank/DDBJ databases">
        <authorList>
            <person name="Lanie J.A."/>
            <person name="Ng W.-L."/>
            <person name="Kazmierczak K.M."/>
            <person name="Andrzejewski T.M."/>
            <person name="Davidsen T.M."/>
            <person name="Wayne K.J."/>
            <person name="Tettelin H."/>
            <person name="Glass J.I."/>
            <person name="Rusch D."/>
            <person name="Podicherti R."/>
            <person name="Tsui H.-C.T."/>
            <person name="Winkler M.E."/>
        </authorList>
    </citation>
    <scope>NUCLEOTIDE SEQUENCE</scope>
</reference>
<protein>
    <submittedName>
        <fullName evidence="1">Uncharacterized protein</fullName>
    </submittedName>
</protein>
<name>A0A382DG69_9ZZZZ</name>
<dbReference type="EMBL" id="UINC01039065">
    <property type="protein sequence ID" value="SVB36994.1"/>
    <property type="molecule type" value="Genomic_DNA"/>
</dbReference>
<organism evidence="1">
    <name type="scientific">marine metagenome</name>
    <dbReference type="NCBI Taxonomy" id="408172"/>
    <lineage>
        <taxon>unclassified sequences</taxon>
        <taxon>metagenomes</taxon>
        <taxon>ecological metagenomes</taxon>
    </lineage>
</organism>
<accession>A0A382DG69</accession>
<dbReference type="AlphaFoldDB" id="A0A382DG69"/>
<evidence type="ECO:0000313" key="1">
    <source>
        <dbReference type="EMBL" id="SVB36994.1"/>
    </source>
</evidence>
<gene>
    <name evidence="1" type="ORF">METZ01_LOCUS189848</name>
</gene>
<proteinExistence type="predicted"/>